<reference evidence="2" key="1">
    <citation type="submission" date="2020-05" db="EMBL/GenBank/DDBJ databases">
        <title>Mycena genomes resolve the evolution of fungal bioluminescence.</title>
        <authorList>
            <person name="Tsai I.J."/>
        </authorList>
    </citation>
    <scope>NUCLEOTIDE SEQUENCE</scope>
    <source>
        <strain evidence="2">CCC161011</strain>
    </source>
</reference>
<dbReference type="OrthoDB" id="2246127at2759"/>
<dbReference type="PANTHER" id="PTHR31912:SF34">
    <property type="entry name" value="NOTOCHORD-RELATED PROTEIN"/>
    <property type="match status" value="1"/>
</dbReference>
<feature type="compositionally biased region" description="Low complexity" evidence="1">
    <location>
        <begin position="595"/>
        <end position="610"/>
    </location>
</feature>
<feature type="region of interest" description="Disordered" evidence="1">
    <location>
        <begin position="67"/>
        <end position="104"/>
    </location>
</feature>
<comment type="caution">
    <text evidence="2">The sequence shown here is derived from an EMBL/GenBank/DDBJ whole genome shotgun (WGS) entry which is preliminary data.</text>
</comment>
<evidence type="ECO:0000256" key="1">
    <source>
        <dbReference type="SAM" id="MobiDB-lite"/>
    </source>
</evidence>
<dbReference type="AlphaFoldDB" id="A0A8H6XQR3"/>
<feature type="region of interest" description="Disordered" evidence="1">
    <location>
        <begin position="1"/>
        <end position="35"/>
    </location>
</feature>
<dbReference type="Proteomes" id="UP000620124">
    <property type="component" value="Unassembled WGS sequence"/>
</dbReference>
<gene>
    <name evidence="2" type="ORF">MVEN_01635600</name>
</gene>
<feature type="compositionally biased region" description="Basic and acidic residues" evidence="1">
    <location>
        <begin position="67"/>
        <end position="85"/>
    </location>
</feature>
<dbReference type="PANTHER" id="PTHR31912">
    <property type="entry name" value="IP13529P"/>
    <property type="match status" value="1"/>
</dbReference>
<name>A0A8H6XQR3_9AGAR</name>
<feature type="region of interest" description="Disordered" evidence="1">
    <location>
        <begin position="1056"/>
        <end position="1117"/>
    </location>
</feature>
<keyword evidence="3" id="KW-1185">Reference proteome</keyword>
<accession>A0A8H6XQR3</accession>
<organism evidence="2 3">
    <name type="scientific">Mycena venus</name>
    <dbReference type="NCBI Taxonomy" id="2733690"/>
    <lineage>
        <taxon>Eukaryota</taxon>
        <taxon>Fungi</taxon>
        <taxon>Dikarya</taxon>
        <taxon>Basidiomycota</taxon>
        <taxon>Agaricomycotina</taxon>
        <taxon>Agaricomycetes</taxon>
        <taxon>Agaricomycetidae</taxon>
        <taxon>Agaricales</taxon>
        <taxon>Marasmiineae</taxon>
        <taxon>Mycenaceae</taxon>
        <taxon>Mycena</taxon>
    </lineage>
</organism>
<feature type="compositionally biased region" description="Low complexity" evidence="1">
    <location>
        <begin position="1059"/>
        <end position="1086"/>
    </location>
</feature>
<dbReference type="EMBL" id="JACAZI010000014">
    <property type="protein sequence ID" value="KAF7344749.1"/>
    <property type="molecule type" value="Genomic_DNA"/>
</dbReference>
<evidence type="ECO:0000313" key="2">
    <source>
        <dbReference type="EMBL" id="KAF7344749.1"/>
    </source>
</evidence>
<feature type="compositionally biased region" description="Low complexity" evidence="1">
    <location>
        <begin position="1"/>
        <end position="15"/>
    </location>
</feature>
<sequence>MSVLGGSSRSSQSQGHASMPRATAFSTKTGKFPSSRPDVWDYNAEEQTYCCTVCPNFTPVPLKRVTEHETGTRHKRNVEVFDRTNRNSALPAERDPPPQPTASRIRGPLAQTLAQISQQPQPKFPDDSWVDTNTGTVNIDWNSDLMDIDIRQQEPLTVRNTALLTEQLHAYLNSGINSDSESDEENGDNDSGRVKSDSDSEGEEGGFKPFQRKRRRVINLEEPGSEWFPWPDKETCVLDILRHVPRCSFSKKQNAAIHWAMLALGLNDLPSDRVMDDIDKVLQPLCGIQTIRYAGKLGHVYYVNDLAAIIAQEMANPSVRKNLHFLPEDTTPSLSEAWQASRWLDELDSDLTTPMIREHGQDFFIHEPTMLRDGNVCIPFRWFQIKGETWARVWKVAAVQGELGPGWVVETGQHFHVKSTDLSLSFPHLASTHTQRNLPDPRVIYGIKDGQGELWAWEHTNPAEGNSWRKKASGHRVVSFPMWLYCDDTSGNMSKKWNKHNSFLFTAAGLPRQLVHQESNIHFLSTSNIAPPLEMLDGIADQLKVCQERGIWAWDSEFRELVLVIPSILAMLGDNPMQSDPDRDDDDNSDGGGSASDASSTASVTSAASDIDPHQDTPVEILHVILLGFVKYFWRDAIAWVQKSDKEVLIARLSSFNVSGLGISALAGHTLVNYSGSLTGRDFRAIVQAAPFVLQGLLPEKNIRAWTALSAVVTLVWQPSIKDLDKYINDLEDAIDYFLDCTCDLTLNWFNKPKFHVILHLPAHIRRFGPAMLFATEGFESFNAIIRSCSIHSNRHAPSRDIAQRMARGNRLRHLLSGGLFRTNVQAPPAPSRRKKDAIFMSDTHNPSESVPSAPSESPWMKLSLSELQDAKWSQSDASVLELVNDWGDRNSIRVHTPAYVTLPNGDSCGIGDGVVYDDPTTSSRRIGSVVEIVQILGSAAEQSGIADFLLVTPAIVGEAHDLYSMRRLQSINEYKCLNIEDIQCTVNIQHNCADNNCTLTLQHFVPNDRIVNTAQMRDAEALAPFRFKPASLPRTSIIQSAAELEFSVRQAKAKAKDASSVPVPPAASEFPPSSSSSQPPLTAPSLNVPQVRPVFQNPPSSLRWSSGGDTQMYDTT</sequence>
<proteinExistence type="predicted"/>
<evidence type="ECO:0008006" key="4">
    <source>
        <dbReference type="Google" id="ProtNLM"/>
    </source>
</evidence>
<evidence type="ECO:0000313" key="3">
    <source>
        <dbReference type="Proteomes" id="UP000620124"/>
    </source>
</evidence>
<protein>
    <recommendedName>
        <fullName evidence="4">U1-type domain-containing protein</fullName>
    </recommendedName>
</protein>
<feature type="region of interest" description="Disordered" evidence="1">
    <location>
        <begin position="174"/>
        <end position="208"/>
    </location>
</feature>
<feature type="compositionally biased region" description="Polar residues" evidence="1">
    <location>
        <begin position="1098"/>
        <end position="1117"/>
    </location>
</feature>
<feature type="region of interest" description="Disordered" evidence="1">
    <location>
        <begin position="574"/>
        <end position="611"/>
    </location>
</feature>